<evidence type="ECO:0000313" key="2">
    <source>
        <dbReference type="EMBL" id="AWR96890.1"/>
    </source>
</evidence>
<gene>
    <name evidence="2" type="ORF">DFR86_04510</name>
</gene>
<keyword evidence="3" id="KW-1185">Reference proteome</keyword>
<keyword evidence="1" id="KW-0472">Membrane</keyword>
<dbReference type="KEGG" id="asul:DFR86_04510"/>
<name>A0A2U9ILL0_9CREN</name>
<proteinExistence type="predicted"/>
<organism evidence="2 3">
    <name type="scientific">Acidianus sulfidivorans JP7</name>
    <dbReference type="NCBI Taxonomy" id="619593"/>
    <lineage>
        <taxon>Archaea</taxon>
        <taxon>Thermoproteota</taxon>
        <taxon>Thermoprotei</taxon>
        <taxon>Sulfolobales</taxon>
        <taxon>Sulfolobaceae</taxon>
        <taxon>Acidianus</taxon>
    </lineage>
</organism>
<feature type="transmembrane region" description="Helical" evidence="1">
    <location>
        <begin position="6"/>
        <end position="29"/>
    </location>
</feature>
<evidence type="ECO:0000313" key="3">
    <source>
        <dbReference type="Proteomes" id="UP000248410"/>
    </source>
</evidence>
<protein>
    <submittedName>
        <fullName evidence="2">Uncharacterized protein</fullName>
    </submittedName>
</protein>
<dbReference type="OrthoDB" id="34655at2157"/>
<keyword evidence="1" id="KW-0812">Transmembrane</keyword>
<dbReference type="RefSeq" id="WP_110379780.1">
    <property type="nucleotide sequence ID" value="NZ_CP029288.2"/>
</dbReference>
<dbReference type="AlphaFoldDB" id="A0A2U9ILL0"/>
<dbReference type="EMBL" id="CP029288">
    <property type="protein sequence ID" value="AWR96890.1"/>
    <property type="molecule type" value="Genomic_DNA"/>
</dbReference>
<reference evidence="2 3" key="1">
    <citation type="submission" date="2018-05" db="EMBL/GenBank/DDBJ databases">
        <title>Complete Genome Sequences of Extremely Thermoacidophilic, Metal-Mobilizing Type-Strain Members of the Archaeal Family Sulfolobaceae: Acidianus brierleyi DSM-1651T, Acidianus sulfidivorans DSM-18786T, Metallosphaera hakonensis DSM-7519T, and Metallosphaera prunae DSM-10039T.</title>
        <authorList>
            <person name="Counts J.A."/>
            <person name="Kelly R.M."/>
        </authorList>
    </citation>
    <scope>NUCLEOTIDE SEQUENCE [LARGE SCALE GENOMIC DNA]</scope>
    <source>
        <strain evidence="2 3">JP7</strain>
    </source>
</reference>
<accession>A0A2U9ILL0</accession>
<dbReference type="GeneID" id="36837205"/>
<dbReference type="Proteomes" id="UP000248410">
    <property type="component" value="Chromosome"/>
</dbReference>
<keyword evidence="1" id="KW-1133">Transmembrane helix</keyword>
<evidence type="ECO:0000256" key="1">
    <source>
        <dbReference type="SAM" id="Phobius"/>
    </source>
</evidence>
<sequence>MNRKNLSYLSIAVIIILVAIIGSIVYVNLNHSYNIVKLDSFTKIDAIYPISNNAVILGGYQEIGNYSYGVAGIYYFSNNSFLQFNLGNDFSNGVIYSIASNGSWILLAGGKYIGDTLVPSVFLYHNGISYNYSKFLSNFVPGQALSASWFNNSWFIGGDFVYLNSNQSEQIMFLVSIHNNNSIDLTENITRELDQVPLGSIYTLDSSNNELFIGGTFAIYTSAFILNNNGLNVNVSNVFYRTPGVIFSASYYNGNWIAGGEYFTPQSIESSNPYPVPYLVEISGDNNVSQISLKYQIGIITAVASNNNNVGLVIRVPFQNSENIYAGSVVMVGKLSSLKSVYQANNVSINNLVFLGNKLVGSGYLLTGNNSIGIIFIYKV</sequence>